<dbReference type="EMBL" id="CAJVPU010004451">
    <property type="protein sequence ID" value="CAG8533265.1"/>
    <property type="molecule type" value="Genomic_DNA"/>
</dbReference>
<reference evidence="1" key="1">
    <citation type="submission" date="2021-06" db="EMBL/GenBank/DDBJ databases">
        <authorList>
            <person name="Kallberg Y."/>
            <person name="Tangrot J."/>
            <person name="Rosling A."/>
        </authorList>
    </citation>
    <scope>NUCLEOTIDE SEQUENCE</scope>
    <source>
        <strain evidence="1">IL203A</strain>
    </source>
</reference>
<gene>
    <name evidence="1" type="ORF">DHETER_LOCUS4463</name>
</gene>
<comment type="caution">
    <text evidence="1">The sequence shown here is derived from an EMBL/GenBank/DDBJ whole genome shotgun (WGS) entry which is preliminary data.</text>
</comment>
<protein>
    <submittedName>
        <fullName evidence="1">4994_t:CDS:1</fullName>
    </submittedName>
</protein>
<feature type="non-terminal residue" evidence="1">
    <location>
        <position position="85"/>
    </location>
</feature>
<evidence type="ECO:0000313" key="1">
    <source>
        <dbReference type="EMBL" id="CAG8533265.1"/>
    </source>
</evidence>
<keyword evidence="2" id="KW-1185">Reference proteome</keyword>
<organism evidence="1 2">
    <name type="scientific">Dentiscutata heterogama</name>
    <dbReference type="NCBI Taxonomy" id="1316150"/>
    <lineage>
        <taxon>Eukaryota</taxon>
        <taxon>Fungi</taxon>
        <taxon>Fungi incertae sedis</taxon>
        <taxon>Mucoromycota</taxon>
        <taxon>Glomeromycotina</taxon>
        <taxon>Glomeromycetes</taxon>
        <taxon>Diversisporales</taxon>
        <taxon>Gigasporaceae</taxon>
        <taxon>Dentiscutata</taxon>
    </lineage>
</organism>
<sequence>MTSSGCCRHWCRRYQILCLESVSSSLPEPLFELEFVLLSVHHLGVIYSVLVLSVLAGEAVCGTLLVLNALLIVLFFFRAFMEFVD</sequence>
<evidence type="ECO:0000313" key="2">
    <source>
        <dbReference type="Proteomes" id="UP000789702"/>
    </source>
</evidence>
<dbReference type="Proteomes" id="UP000789702">
    <property type="component" value="Unassembled WGS sequence"/>
</dbReference>
<accession>A0ACA9LIV7</accession>
<name>A0ACA9LIV7_9GLOM</name>
<proteinExistence type="predicted"/>